<evidence type="ECO:0000313" key="2">
    <source>
        <dbReference type="EMBL" id="SOC11274.1"/>
    </source>
</evidence>
<evidence type="ECO:0000256" key="1">
    <source>
        <dbReference type="SAM" id="MobiDB-lite"/>
    </source>
</evidence>
<evidence type="ECO:0000313" key="3">
    <source>
        <dbReference type="Proteomes" id="UP000219636"/>
    </source>
</evidence>
<keyword evidence="3" id="KW-1185">Reference proteome</keyword>
<dbReference type="EMBL" id="OBMQ01000006">
    <property type="protein sequence ID" value="SOC11274.1"/>
    <property type="molecule type" value="Genomic_DNA"/>
</dbReference>
<dbReference type="RefSeq" id="WP_097073616.1">
    <property type="nucleotide sequence ID" value="NZ_OBMQ01000006.1"/>
</dbReference>
<sequence>MSNIEANNNCNSKANGNVCGANKIQLNKNQQAKNNNEEFASEFHTENNRRHQAAIDRDSFEQERPVSERTAWN</sequence>
<feature type="compositionally biased region" description="Basic and acidic residues" evidence="1">
    <location>
        <begin position="43"/>
        <end position="67"/>
    </location>
</feature>
<proteinExistence type="predicted"/>
<accession>A0A285ST45</accession>
<organism evidence="2 3">
    <name type="scientific">Ureibacillus xyleni</name>
    <dbReference type="NCBI Taxonomy" id="614648"/>
    <lineage>
        <taxon>Bacteria</taxon>
        <taxon>Bacillati</taxon>
        <taxon>Bacillota</taxon>
        <taxon>Bacilli</taxon>
        <taxon>Bacillales</taxon>
        <taxon>Caryophanaceae</taxon>
        <taxon>Ureibacillus</taxon>
    </lineage>
</organism>
<reference evidence="3" key="1">
    <citation type="submission" date="2017-08" db="EMBL/GenBank/DDBJ databases">
        <authorList>
            <person name="Varghese N."/>
            <person name="Submissions S."/>
        </authorList>
    </citation>
    <scope>NUCLEOTIDE SEQUENCE [LARGE SCALE GENOMIC DNA]</scope>
    <source>
        <strain evidence="3">JC22</strain>
    </source>
</reference>
<dbReference type="Proteomes" id="UP000219636">
    <property type="component" value="Unassembled WGS sequence"/>
</dbReference>
<feature type="region of interest" description="Disordered" evidence="1">
    <location>
        <begin position="43"/>
        <end position="73"/>
    </location>
</feature>
<gene>
    <name evidence="2" type="ORF">SAMN05880501_106116</name>
</gene>
<protein>
    <submittedName>
        <fullName evidence="2">Uncharacterized protein</fullName>
    </submittedName>
</protein>
<dbReference type="OrthoDB" id="2991547at2"/>
<dbReference type="AlphaFoldDB" id="A0A285ST45"/>
<name>A0A285ST45_9BACL</name>